<dbReference type="InterPro" id="IPR011256">
    <property type="entry name" value="Reg_factor_effector_dom_sf"/>
</dbReference>
<organism evidence="2 3">
    <name type="scientific">Enterococcus faecium</name>
    <name type="common">Streptococcus faecium</name>
    <dbReference type="NCBI Taxonomy" id="1352"/>
    <lineage>
        <taxon>Bacteria</taxon>
        <taxon>Bacillati</taxon>
        <taxon>Bacillota</taxon>
        <taxon>Bacilli</taxon>
        <taxon>Lactobacillales</taxon>
        <taxon>Enterococcaceae</taxon>
        <taxon>Enterococcus</taxon>
    </lineage>
</organism>
<dbReference type="InterPro" id="IPR010499">
    <property type="entry name" value="AraC_E-bd"/>
</dbReference>
<dbReference type="EMBL" id="MVGJ01000015">
    <property type="protein sequence ID" value="OOL83470.1"/>
    <property type="molecule type" value="Genomic_DNA"/>
</dbReference>
<evidence type="ECO:0000259" key="1">
    <source>
        <dbReference type="SMART" id="SM00871"/>
    </source>
</evidence>
<dbReference type="Proteomes" id="UP000191171">
    <property type="component" value="Unassembled WGS sequence"/>
</dbReference>
<comment type="caution">
    <text evidence="2">The sequence shown here is derived from an EMBL/GenBank/DDBJ whole genome shotgun (WGS) entry which is preliminary data.</text>
</comment>
<dbReference type="SMART" id="SM00871">
    <property type="entry name" value="AraC_E_bind"/>
    <property type="match status" value="1"/>
</dbReference>
<protein>
    <submittedName>
        <fullName evidence="2">Transcriptional regulator</fullName>
    </submittedName>
</protein>
<evidence type="ECO:0000313" key="3">
    <source>
        <dbReference type="Proteomes" id="UP000191171"/>
    </source>
</evidence>
<proteinExistence type="predicted"/>
<sequence>MGEMAKYRIEEKPDFTVTGIGVELKSSNTDFVGLAAEKQAFEQKVIGNGTIDALKQAAENHYFFTVNEPYNGKMMYYVGVQTSQDVPNTTRIIPFPKGTYLVVSALAESPEELRNDLTNTAFGHVLREVEDYAYVGGPNAVVEMGVTNGKYMGEIWIPVVNKP</sequence>
<dbReference type="AlphaFoldDB" id="A0A1S8IPY2"/>
<feature type="domain" description="AraC effector-binding" evidence="1">
    <location>
        <begin position="5"/>
        <end position="160"/>
    </location>
</feature>
<dbReference type="SUPFAM" id="SSF55136">
    <property type="entry name" value="Probable bacterial effector-binding domain"/>
    <property type="match status" value="1"/>
</dbReference>
<name>A0A1S8IPY2_ENTFC</name>
<dbReference type="Gene3D" id="3.20.80.10">
    <property type="entry name" value="Regulatory factor, effector binding domain"/>
    <property type="match status" value="1"/>
</dbReference>
<reference evidence="2 3" key="1">
    <citation type="submission" date="2017-02" db="EMBL/GenBank/DDBJ databases">
        <title>Clonality and virulence of isolates of VRE in Hematopoietic Stem Cell Transplanted (HSCT) patients.</title>
        <authorList>
            <person name="Marchi A.P."/>
            <person name="Martins R.C."/>
            <person name="Marie S.K."/>
            <person name="Levin A.S."/>
            <person name="Costa S.F."/>
        </authorList>
    </citation>
    <scope>NUCLEOTIDE SEQUENCE [LARGE SCALE GENOMIC DNA]</scope>
    <source>
        <strain evidence="2 3">LIM1759</strain>
    </source>
</reference>
<gene>
    <name evidence="2" type="ORF">B1P95_03665</name>
</gene>
<dbReference type="Pfam" id="PF14526">
    <property type="entry name" value="Cass2"/>
    <property type="match status" value="1"/>
</dbReference>
<accession>A0A1S8IPY2</accession>
<dbReference type="InterPro" id="IPR029441">
    <property type="entry name" value="Cass2"/>
</dbReference>
<evidence type="ECO:0000313" key="2">
    <source>
        <dbReference type="EMBL" id="OOL83470.1"/>
    </source>
</evidence>